<dbReference type="GO" id="GO:0004360">
    <property type="term" value="F:glutamine-fructose-6-phosphate transaminase (isomerizing) activity"/>
    <property type="evidence" value="ECO:0007669"/>
    <property type="project" value="TreeGrafter"/>
</dbReference>
<keyword evidence="1" id="KW-0677">Repeat</keyword>
<dbReference type="EMBL" id="JAGZGG010000007">
    <property type="protein sequence ID" value="MBS5331845.1"/>
    <property type="molecule type" value="Genomic_DNA"/>
</dbReference>
<dbReference type="PROSITE" id="PS51464">
    <property type="entry name" value="SIS"/>
    <property type="match status" value="1"/>
</dbReference>
<comment type="caution">
    <text evidence="3">The sequence shown here is derived from an EMBL/GenBank/DDBJ whole genome shotgun (WGS) entry which is preliminary data.</text>
</comment>
<dbReference type="InterPro" id="IPR046348">
    <property type="entry name" value="SIS_dom_sf"/>
</dbReference>
<evidence type="ECO:0000256" key="1">
    <source>
        <dbReference type="ARBA" id="ARBA00022737"/>
    </source>
</evidence>
<dbReference type="GO" id="GO:0006487">
    <property type="term" value="P:protein N-linked glycosylation"/>
    <property type="evidence" value="ECO:0007669"/>
    <property type="project" value="TreeGrafter"/>
</dbReference>
<organism evidence="3 4">
    <name type="scientific">Subdoligranulum variabile</name>
    <dbReference type="NCBI Taxonomy" id="214851"/>
    <lineage>
        <taxon>Bacteria</taxon>
        <taxon>Bacillati</taxon>
        <taxon>Bacillota</taxon>
        <taxon>Clostridia</taxon>
        <taxon>Eubacteriales</taxon>
        <taxon>Oscillospiraceae</taxon>
        <taxon>Subdoligranulum</taxon>
    </lineage>
</organism>
<sequence length="374" mass="41260">MEHKKTMLDYIADCPEFIRNNVADSAALTKPLVDEYVNGGYKNIWIVACGSSSNGSLCARQFIRRHLKCEVKIVTPFHFVSSENDFGETDMVVVVSQSGYSLNALDAIKVIEAKGRRCIGLTGDVNSDLGKVCDVVANYGVGRETVAYVTRGVTTLALFFMLFAVEAAVRLGIKTAAEGEAVKQQLLKAADINAAVQAQTPSFIKEHYRQLSGMTNAYVCGVGANLGTASEGALKFGETVSIPTAVYEVEEYIHGPNIQMTPRYSVFLIDGGEGTERIHRIFEGTQIVTDNVFLLTRCADYKDEHNVMYVPMDVPEEITPLCWLPFFQMTACQLTNDLDRWNKHPLQRAMEKFVSSKSANYVNSPFSEDTPGRA</sequence>
<dbReference type="GO" id="GO:0006047">
    <property type="term" value="P:UDP-N-acetylglucosamine metabolic process"/>
    <property type="evidence" value="ECO:0007669"/>
    <property type="project" value="TreeGrafter"/>
</dbReference>
<dbReference type="Gene3D" id="3.40.50.10490">
    <property type="entry name" value="Glucose-6-phosphate isomerase like protein, domain 1"/>
    <property type="match status" value="2"/>
</dbReference>
<dbReference type="Pfam" id="PF01380">
    <property type="entry name" value="SIS"/>
    <property type="match status" value="1"/>
</dbReference>
<dbReference type="InterPro" id="IPR001347">
    <property type="entry name" value="SIS_dom"/>
</dbReference>
<evidence type="ECO:0000313" key="3">
    <source>
        <dbReference type="EMBL" id="MBS5331845.1"/>
    </source>
</evidence>
<dbReference type="PANTHER" id="PTHR10937:SF17">
    <property type="entry name" value="GLUCOSAMINE-FRUCTOSE-6-PHOSPHATE AMINOTRANSFERASE"/>
    <property type="match status" value="1"/>
</dbReference>
<evidence type="ECO:0000313" key="4">
    <source>
        <dbReference type="Proteomes" id="UP000759273"/>
    </source>
</evidence>
<dbReference type="GO" id="GO:0097367">
    <property type="term" value="F:carbohydrate derivative binding"/>
    <property type="evidence" value="ECO:0007669"/>
    <property type="project" value="InterPro"/>
</dbReference>
<feature type="domain" description="SIS" evidence="2">
    <location>
        <begin position="32"/>
        <end position="173"/>
    </location>
</feature>
<name>A0A943DAF7_9FIRM</name>
<evidence type="ECO:0000259" key="2">
    <source>
        <dbReference type="PROSITE" id="PS51464"/>
    </source>
</evidence>
<dbReference type="SUPFAM" id="SSF53697">
    <property type="entry name" value="SIS domain"/>
    <property type="match status" value="1"/>
</dbReference>
<dbReference type="Proteomes" id="UP000759273">
    <property type="component" value="Unassembled WGS sequence"/>
</dbReference>
<proteinExistence type="predicted"/>
<dbReference type="AlphaFoldDB" id="A0A943DAF7"/>
<accession>A0A943DAF7</accession>
<protein>
    <submittedName>
        <fullName evidence="3">SIS domain-containing protein</fullName>
    </submittedName>
</protein>
<dbReference type="PANTHER" id="PTHR10937">
    <property type="entry name" value="GLUCOSAMINE--FRUCTOSE-6-PHOSPHATE AMINOTRANSFERASE, ISOMERIZING"/>
    <property type="match status" value="1"/>
</dbReference>
<dbReference type="GO" id="GO:0006002">
    <property type="term" value="P:fructose 6-phosphate metabolic process"/>
    <property type="evidence" value="ECO:0007669"/>
    <property type="project" value="TreeGrafter"/>
</dbReference>
<reference evidence="3" key="1">
    <citation type="submission" date="2021-02" db="EMBL/GenBank/DDBJ databases">
        <title>Infant gut strain persistence is associated with maternal origin, phylogeny, and functional potential including surface adhesion and iron acquisition.</title>
        <authorList>
            <person name="Lou Y.C."/>
        </authorList>
    </citation>
    <scope>NUCLEOTIDE SEQUENCE</scope>
    <source>
        <strain evidence="3">L3_101_000M1_dasL3_101_000M1_concoct_87</strain>
    </source>
</reference>
<dbReference type="CDD" id="cd05008">
    <property type="entry name" value="SIS_GlmS_GlmD_1"/>
    <property type="match status" value="1"/>
</dbReference>
<gene>
    <name evidence="3" type="ORF">KHY36_04855</name>
</gene>
<dbReference type="InterPro" id="IPR035466">
    <property type="entry name" value="GlmS/AgaS_SIS"/>
</dbReference>